<feature type="transmembrane region" description="Helical" evidence="1">
    <location>
        <begin position="63"/>
        <end position="89"/>
    </location>
</feature>
<dbReference type="InterPro" id="IPR055958">
    <property type="entry name" value="DUF7536"/>
</dbReference>
<accession>A0A8J7R9E9</accession>
<organism evidence="2 3">
    <name type="scientific">Halorubrum trapanicum</name>
    <dbReference type="NCBI Taxonomy" id="29284"/>
    <lineage>
        <taxon>Archaea</taxon>
        <taxon>Methanobacteriati</taxon>
        <taxon>Methanobacteriota</taxon>
        <taxon>Stenosarchaea group</taxon>
        <taxon>Halobacteria</taxon>
        <taxon>Halobacteriales</taxon>
        <taxon>Haloferacaceae</taxon>
        <taxon>Halorubrum</taxon>
    </lineage>
</organism>
<proteinExistence type="predicted"/>
<protein>
    <submittedName>
        <fullName evidence="2">Uncharacterized protein</fullName>
    </submittedName>
</protein>
<keyword evidence="1" id="KW-0812">Transmembrane</keyword>
<evidence type="ECO:0000313" key="2">
    <source>
        <dbReference type="EMBL" id="MBP1902657.1"/>
    </source>
</evidence>
<sequence length="101" mass="11007">MSDERSKPPMLVLLESLSFYRNVRIGAAVGALFAVLLYLVRTLELLGPVIDARDYPLFGPDAWFLLLAFVLAATSALFVAVVLTIATAVRGAREDGLDRPE</sequence>
<evidence type="ECO:0000313" key="3">
    <source>
        <dbReference type="Proteomes" id="UP000770586"/>
    </source>
</evidence>
<dbReference type="RefSeq" id="WP_425544855.1">
    <property type="nucleotide sequence ID" value="NZ_BAAADX010000004.1"/>
</dbReference>
<feature type="transmembrane region" description="Helical" evidence="1">
    <location>
        <begin position="21"/>
        <end position="43"/>
    </location>
</feature>
<dbReference type="Proteomes" id="UP000770586">
    <property type="component" value="Unassembled WGS sequence"/>
</dbReference>
<keyword evidence="1" id="KW-0472">Membrane</keyword>
<reference evidence="2 3" key="1">
    <citation type="submission" date="2021-03" db="EMBL/GenBank/DDBJ databases">
        <title>Genomic Encyclopedia of Type Strains, Phase IV (KMG-IV): sequencing the most valuable type-strain genomes for metagenomic binning, comparative biology and taxonomic classification.</title>
        <authorList>
            <person name="Goeker M."/>
        </authorList>
    </citation>
    <scope>NUCLEOTIDE SEQUENCE [LARGE SCALE GENOMIC DNA]</scope>
    <source>
        <strain evidence="2 3">DSM 12287</strain>
    </source>
</reference>
<dbReference type="AlphaFoldDB" id="A0A8J7R9E9"/>
<keyword evidence="3" id="KW-1185">Reference proteome</keyword>
<gene>
    <name evidence="2" type="ORF">J2744_002350</name>
</gene>
<dbReference type="EMBL" id="JAGGKE010000010">
    <property type="protein sequence ID" value="MBP1902657.1"/>
    <property type="molecule type" value="Genomic_DNA"/>
</dbReference>
<evidence type="ECO:0000256" key="1">
    <source>
        <dbReference type="SAM" id="Phobius"/>
    </source>
</evidence>
<keyword evidence="1" id="KW-1133">Transmembrane helix</keyword>
<name>A0A8J7R9E9_9EURY</name>
<dbReference type="Pfam" id="PF24380">
    <property type="entry name" value="DUF7536"/>
    <property type="match status" value="1"/>
</dbReference>
<comment type="caution">
    <text evidence="2">The sequence shown here is derived from an EMBL/GenBank/DDBJ whole genome shotgun (WGS) entry which is preliminary data.</text>
</comment>